<gene>
    <name evidence="2" type="ORF">CVD27_11780</name>
</gene>
<dbReference type="EMBL" id="PGVE01000043">
    <property type="protein sequence ID" value="PLS04321.1"/>
    <property type="molecule type" value="Genomic_DNA"/>
</dbReference>
<dbReference type="RefSeq" id="WP_101648105.1">
    <property type="nucleotide sequence ID" value="NZ_PGVE01000043.1"/>
</dbReference>
<proteinExistence type="predicted"/>
<name>A0A2N5HFL3_9BACI</name>
<dbReference type="Gene3D" id="3.40.50.2000">
    <property type="entry name" value="Glycogen Phosphorylase B"/>
    <property type="match status" value="1"/>
</dbReference>
<dbReference type="InterPro" id="IPR055259">
    <property type="entry name" value="YkvP/CgeB_Glyco_trans-like"/>
</dbReference>
<evidence type="ECO:0000313" key="3">
    <source>
        <dbReference type="Proteomes" id="UP000234950"/>
    </source>
</evidence>
<dbReference type="AlphaFoldDB" id="A0A2N5HFL3"/>
<dbReference type="Pfam" id="PF13524">
    <property type="entry name" value="Glyco_trans_1_2"/>
    <property type="match status" value="1"/>
</dbReference>
<dbReference type="Proteomes" id="UP000234950">
    <property type="component" value="Unassembled WGS sequence"/>
</dbReference>
<accession>A0A2N5HFL3</accession>
<organism evidence="2 3">
    <name type="scientific">Neobacillus cucumis</name>
    <dbReference type="NCBI Taxonomy" id="1740721"/>
    <lineage>
        <taxon>Bacteria</taxon>
        <taxon>Bacillati</taxon>
        <taxon>Bacillota</taxon>
        <taxon>Bacilli</taxon>
        <taxon>Bacillales</taxon>
        <taxon>Bacillaceae</taxon>
        <taxon>Neobacillus</taxon>
    </lineage>
</organism>
<dbReference type="SUPFAM" id="SSF53756">
    <property type="entry name" value="UDP-Glycosyltransferase/glycogen phosphorylase"/>
    <property type="match status" value="1"/>
</dbReference>
<reference evidence="2 3" key="1">
    <citation type="submission" date="2017-11" db="EMBL/GenBank/DDBJ databases">
        <title>Comparitive Functional Genomics of Dry Heat Resistant strains isolated from the Viking Spacecraft.</title>
        <authorList>
            <person name="Seuylemezian A."/>
            <person name="Cooper K."/>
            <person name="Vaishampayan P."/>
        </authorList>
    </citation>
    <scope>NUCLEOTIDE SEQUENCE [LARGE SCALE GENOMIC DNA]</scope>
    <source>
        <strain evidence="2 3">V32-6</strain>
    </source>
</reference>
<sequence length="345" mass="41287">MDKRVLIVGPNYFGYNESVEYAFKELGWATEIIDYYDAFPKNIKNFLYYSLSPRLKIDYFYQAYKRQINESILSFVKTKKPDLVLFIKGSYLEENTLREINKETKTVLWMMDSVFRFQNTYKLIRNFDYRFMFEETDVAKLAEENVESYFLPMAADSNNYYPIPTDQKDIDVLFVGKLYPNRLELFDRLVKRFPKLNIKIYGKYTSLKKPDSFLKYHFSGINKYYTNEFVTPKELNTLYSQSKIALNIHHSQSQAGCNPRVFEILAAKTFQLVDEIPYIKDHFKGKDMLETYETEQELFDKIEYYLNNSAERERIAEKGYHHIIENHTFLKRVEFILHVMDSNKK</sequence>
<evidence type="ECO:0000259" key="1">
    <source>
        <dbReference type="Pfam" id="PF13524"/>
    </source>
</evidence>
<keyword evidence="3" id="KW-1185">Reference proteome</keyword>
<evidence type="ECO:0000313" key="2">
    <source>
        <dbReference type="EMBL" id="PLS04321.1"/>
    </source>
</evidence>
<feature type="domain" description="Spore protein YkvP/CgeB glycosyl transferase-like" evidence="1">
    <location>
        <begin position="184"/>
        <end position="337"/>
    </location>
</feature>
<dbReference type="OrthoDB" id="110463at2"/>
<comment type="caution">
    <text evidence="2">The sequence shown here is derived from an EMBL/GenBank/DDBJ whole genome shotgun (WGS) entry which is preliminary data.</text>
</comment>
<protein>
    <recommendedName>
        <fullName evidence="1">Spore protein YkvP/CgeB glycosyl transferase-like domain-containing protein</fullName>
    </recommendedName>
</protein>